<dbReference type="NCBIfam" id="TIGR00589">
    <property type="entry name" value="ogt"/>
    <property type="match status" value="1"/>
</dbReference>
<dbReference type="Proteomes" id="UP001428817">
    <property type="component" value="Unassembled WGS sequence"/>
</dbReference>
<feature type="domain" description="Methylated-DNA-[protein]-cysteine S-methyltransferase DNA binding" evidence="2">
    <location>
        <begin position="106"/>
        <end position="185"/>
    </location>
</feature>
<dbReference type="Gene3D" id="3.30.160.70">
    <property type="entry name" value="Methylated DNA-protein cysteine methyltransferase domain"/>
    <property type="match status" value="1"/>
</dbReference>
<reference evidence="4" key="1">
    <citation type="journal article" date="2019" name="Int. J. Syst. Evol. Microbiol.">
        <title>The Global Catalogue of Microorganisms (GCM) 10K type strain sequencing project: providing services to taxonomists for standard genome sequencing and annotation.</title>
        <authorList>
            <consortium name="The Broad Institute Genomics Platform"/>
            <consortium name="The Broad Institute Genome Sequencing Center for Infectious Disease"/>
            <person name="Wu L."/>
            <person name="Ma J."/>
        </authorList>
    </citation>
    <scope>NUCLEOTIDE SEQUENCE [LARGE SCALE GENOMIC DNA]</scope>
    <source>
        <strain evidence="4">JCM 18303</strain>
    </source>
</reference>
<dbReference type="SUPFAM" id="SSF53155">
    <property type="entry name" value="Methylated DNA-protein cysteine methyltransferase domain"/>
    <property type="match status" value="1"/>
</dbReference>
<dbReference type="Pfam" id="PF01035">
    <property type="entry name" value="DNA_binding_1"/>
    <property type="match status" value="1"/>
</dbReference>
<keyword evidence="1" id="KW-0227">DNA damage</keyword>
<organism evidence="3 4">
    <name type="scientific">Pseudonocardia eucalypti</name>
    <dbReference type="NCBI Taxonomy" id="648755"/>
    <lineage>
        <taxon>Bacteria</taxon>
        <taxon>Bacillati</taxon>
        <taxon>Actinomycetota</taxon>
        <taxon>Actinomycetes</taxon>
        <taxon>Pseudonocardiales</taxon>
        <taxon>Pseudonocardiaceae</taxon>
        <taxon>Pseudonocardia</taxon>
    </lineage>
</organism>
<dbReference type="InterPro" id="IPR036631">
    <property type="entry name" value="MGMT_N_sf"/>
</dbReference>
<proteinExistence type="predicted"/>
<dbReference type="PANTHER" id="PTHR10815">
    <property type="entry name" value="METHYLATED-DNA--PROTEIN-CYSTEINE METHYLTRANSFERASE"/>
    <property type="match status" value="1"/>
</dbReference>
<protein>
    <recommendedName>
        <fullName evidence="2">Methylated-DNA-[protein]-cysteine S-methyltransferase DNA binding domain-containing protein</fullName>
    </recommendedName>
</protein>
<evidence type="ECO:0000313" key="3">
    <source>
        <dbReference type="EMBL" id="GAA5154734.1"/>
    </source>
</evidence>
<gene>
    <name evidence="3" type="ORF">GCM10023321_27070</name>
</gene>
<dbReference type="EMBL" id="BAABJP010000008">
    <property type="protein sequence ID" value="GAA5154734.1"/>
    <property type="molecule type" value="Genomic_DNA"/>
</dbReference>
<dbReference type="InterPro" id="IPR014048">
    <property type="entry name" value="MethylDNA_cys_MeTrfase_DNA-bd"/>
</dbReference>
<accession>A0ABP9Q0I1</accession>
<dbReference type="PANTHER" id="PTHR10815:SF13">
    <property type="entry name" value="METHYLATED-DNA--PROTEIN-CYSTEINE METHYLTRANSFERASE"/>
    <property type="match status" value="1"/>
</dbReference>
<keyword evidence="4" id="KW-1185">Reference proteome</keyword>
<evidence type="ECO:0000259" key="2">
    <source>
        <dbReference type="Pfam" id="PF01035"/>
    </source>
</evidence>
<dbReference type="InterPro" id="IPR036217">
    <property type="entry name" value="MethylDNA_cys_MeTrfase_DNAb"/>
</dbReference>
<dbReference type="Gene3D" id="1.10.10.10">
    <property type="entry name" value="Winged helix-like DNA-binding domain superfamily/Winged helix DNA-binding domain"/>
    <property type="match status" value="1"/>
</dbReference>
<dbReference type="SUPFAM" id="SSF46767">
    <property type="entry name" value="Methylated DNA-protein cysteine methyltransferase, C-terminal domain"/>
    <property type="match status" value="1"/>
</dbReference>
<dbReference type="InterPro" id="IPR036388">
    <property type="entry name" value="WH-like_DNA-bd_sf"/>
</dbReference>
<dbReference type="CDD" id="cd06445">
    <property type="entry name" value="ATase"/>
    <property type="match status" value="1"/>
</dbReference>
<sequence>MITPDELADELAGLRVDPPASLRDRVLARWVRVPGPLGELYVAVTEAGIAYLRPEADPEAFAADFRARFGRPIVPGDELPEGLLRALGPDAEGARALPVDLRGLTPFARDVLTVTRQIPVGETRPYAWVASEIGRPKAVRAVGTALGRNPVPIVIPCHRVTRTDGAPSGYIFGPAARERLLTAERAA</sequence>
<comment type="caution">
    <text evidence="3">The sequence shown here is derived from an EMBL/GenBank/DDBJ whole genome shotgun (WGS) entry which is preliminary data.</text>
</comment>
<evidence type="ECO:0000313" key="4">
    <source>
        <dbReference type="Proteomes" id="UP001428817"/>
    </source>
</evidence>
<dbReference type="RefSeq" id="WP_185061511.1">
    <property type="nucleotide sequence ID" value="NZ_BAABJP010000008.1"/>
</dbReference>
<name>A0ABP9Q0I1_9PSEU</name>
<evidence type="ECO:0000256" key="1">
    <source>
        <dbReference type="ARBA" id="ARBA00022763"/>
    </source>
</evidence>